<sequence>MDMLGKSFKNYETVCEGGAGQVHSPRSTPEKKHRRFVRTRTMRSVAVYHSNPSSVYFCSVPLRGHHENRFQRSEIVAEPTISDSWNLIWITPEGIKQVHDFARPTAALIVAGPRAPAQLAIIVRDRCTAGRDFYGVRHVVQ</sequence>
<reference evidence="1 2" key="1">
    <citation type="journal article" date="2019" name="Commun. Biol.">
        <title>The bagworm genome reveals a unique fibroin gene that provides high tensile strength.</title>
        <authorList>
            <person name="Kono N."/>
            <person name="Nakamura H."/>
            <person name="Ohtoshi R."/>
            <person name="Tomita M."/>
            <person name="Numata K."/>
            <person name="Arakawa K."/>
        </authorList>
    </citation>
    <scope>NUCLEOTIDE SEQUENCE [LARGE SCALE GENOMIC DNA]</scope>
</reference>
<comment type="caution">
    <text evidence="1">The sequence shown here is derived from an EMBL/GenBank/DDBJ whole genome shotgun (WGS) entry which is preliminary data.</text>
</comment>
<keyword evidence="2" id="KW-1185">Reference proteome</keyword>
<name>A0A4C1U2R8_EUMVA</name>
<dbReference type="EMBL" id="BGZK01000119">
    <property type="protein sequence ID" value="GBP20548.1"/>
    <property type="molecule type" value="Genomic_DNA"/>
</dbReference>
<dbReference type="Proteomes" id="UP000299102">
    <property type="component" value="Unassembled WGS sequence"/>
</dbReference>
<proteinExistence type="predicted"/>
<evidence type="ECO:0000313" key="2">
    <source>
        <dbReference type="Proteomes" id="UP000299102"/>
    </source>
</evidence>
<accession>A0A4C1U2R8</accession>
<gene>
    <name evidence="1" type="ORF">EVAR_78927_1</name>
</gene>
<organism evidence="1 2">
    <name type="scientific">Eumeta variegata</name>
    <name type="common">Bagworm moth</name>
    <name type="synonym">Eumeta japonica</name>
    <dbReference type="NCBI Taxonomy" id="151549"/>
    <lineage>
        <taxon>Eukaryota</taxon>
        <taxon>Metazoa</taxon>
        <taxon>Ecdysozoa</taxon>
        <taxon>Arthropoda</taxon>
        <taxon>Hexapoda</taxon>
        <taxon>Insecta</taxon>
        <taxon>Pterygota</taxon>
        <taxon>Neoptera</taxon>
        <taxon>Endopterygota</taxon>
        <taxon>Lepidoptera</taxon>
        <taxon>Glossata</taxon>
        <taxon>Ditrysia</taxon>
        <taxon>Tineoidea</taxon>
        <taxon>Psychidae</taxon>
        <taxon>Oiketicinae</taxon>
        <taxon>Eumeta</taxon>
    </lineage>
</organism>
<evidence type="ECO:0000313" key="1">
    <source>
        <dbReference type="EMBL" id="GBP20548.1"/>
    </source>
</evidence>
<dbReference type="AlphaFoldDB" id="A0A4C1U2R8"/>
<protein>
    <submittedName>
        <fullName evidence="1">Uncharacterized protein</fullName>
    </submittedName>
</protein>